<dbReference type="OMA" id="ITENMTH"/>
<organism evidence="5 6">
    <name type="scientific">Sinocyclocheilus grahami</name>
    <name type="common">Dianchi golden-line fish</name>
    <name type="synonym">Barbus grahami</name>
    <dbReference type="NCBI Taxonomy" id="75366"/>
    <lineage>
        <taxon>Eukaryota</taxon>
        <taxon>Metazoa</taxon>
        <taxon>Chordata</taxon>
        <taxon>Craniata</taxon>
        <taxon>Vertebrata</taxon>
        <taxon>Euteleostomi</taxon>
        <taxon>Actinopterygii</taxon>
        <taxon>Neopterygii</taxon>
        <taxon>Teleostei</taxon>
        <taxon>Ostariophysi</taxon>
        <taxon>Cypriniformes</taxon>
        <taxon>Cyprinidae</taxon>
        <taxon>Cyprininae</taxon>
        <taxon>Sinocyclocheilus</taxon>
    </lineage>
</organism>
<keyword evidence="1" id="KW-0808">Transferase</keyword>
<evidence type="ECO:0000256" key="2">
    <source>
        <dbReference type="ARBA" id="ARBA00022786"/>
    </source>
</evidence>
<dbReference type="PROSITE" id="PS50237">
    <property type="entry name" value="HECT"/>
    <property type="match status" value="1"/>
</dbReference>
<keyword evidence="6" id="KW-1185">Reference proteome</keyword>
<evidence type="ECO:0000256" key="3">
    <source>
        <dbReference type="PROSITE-ProRule" id="PRU00104"/>
    </source>
</evidence>
<dbReference type="Gene3D" id="3.90.1750.10">
    <property type="entry name" value="Hect, E3 ligase catalytic domains"/>
    <property type="match status" value="1"/>
</dbReference>
<keyword evidence="2 3" id="KW-0833">Ubl conjugation pathway</keyword>
<evidence type="ECO:0000256" key="1">
    <source>
        <dbReference type="ARBA" id="ARBA00022679"/>
    </source>
</evidence>
<feature type="domain" description="HECT" evidence="4">
    <location>
        <begin position="217"/>
        <end position="252"/>
    </location>
</feature>
<dbReference type="InterPro" id="IPR035983">
    <property type="entry name" value="Hect_E3_ubiquitin_ligase"/>
</dbReference>
<reference evidence="5" key="1">
    <citation type="submission" date="2025-08" db="UniProtKB">
        <authorList>
            <consortium name="Ensembl"/>
        </authorList>
    </citation>
    <scope>IDENTIFICATION</scope>
</reference>
<dbReference type="InterPro" id="IPR000569">
    <property type="entry name" value="HECT_dom"/>
</dbReference>
<dbReference type="GO" id="GO:0004842">
    <property type="term" value="F:ubiquitin-protein transferase activity"/>
    <property type="evidence" value="ECO:0007669"/>
    <property type="project" value="InterPro"/>
</dbReference>
<sequence>MKSFLETELQLTLAGLGRRSLTITENMTHSEVRSIVLVNAYPKLAKMCGGWLLHKCSGGGGQRKLIVIPPDPDGYNGQQLKTVSSNGKCTMYVVLLQEQTDTTPLPPDAREFEKMPKAQCTLCSQMIPLQCLPIHIKHCKMEHVDLCASSDDTAECPLCKKTFNSDVIEIHAANCGLRSGEILNWISSNVDQNNTFSICVSRNDIFNRGMQQWQRQKKSSPKGRLKVTFFGEAGVDSGALSKEFLTEMIAEIETRLFIDGVDNKGKNPVYCLNSLDRNYFRSAGEIMAVSLAQGGPPPVFLREWCFQYLCSGDYDSIQVTTSDVTDLEFSLLIEKVNSTDDISEFTDEILSCGYTGKVSADMKINIIRAIVLHSTMRVVPMLDQLRKGLQLFDLPKVMEMHPDLGLPLFVPGGKDDRVDAAFILENCHPVFSDKGSVKYTKEVNVMNFFQDFLQEVEDCGEAEQMTAGKVMQWMTGQRHKPILPSDQKDFNITVKFNHDCDTNHTVCFYFCLCAELQNMITSACSSGSARRKKGRKVD</sequence>
<dbReference type="InParanoid" id="A0A672K884"/>
<evidence type="ECO:0000313" key="6">
    <source>
        <dbReference type="Proteomes" id="UP000472262"/>
    </source>
</evidence>
<dbReference type="Ensembl" id="ENSSGRT00000008185.1">
    <property type="protein sequence ID" value="ENSSGRP00000007495.1"/>
    <property type="gene ID" value="ENSSGRG00000005133.1"/>
</dbReference>
<accession>A0A672K884</accession>
<evidence type="ECO:0000259" key="4">
    <source>
        <dbReference type="PROSITE" id="PS50237"/>
    </source>
</evidence>
<name>A0A672K884_SINGR</name>
<dbReference type="Proteomes" id="UP000472262">
    <property type="component" value="Unassembled WGS sequence"/>
</dbReference>
<proteinExistence type="predicted"/>
<dbReference type="SUPFAM" id="SSF56204">
    <property type="entry name" value="Hect, E3 ligase catalytic domain"/>
    <property type="match status" value="1"/>
</dbReference>
<protein>
    <recommendedName>
        <fullName evidence="4">HECT domain-containing protein</fullName>
    </recommendedName>
</protein>
<dbReference type="AlphaFoldDB" id="A0A672K884"/>
<comment type="caution">
    <text evidence="3">Lacks conserved residue(s) required for the propagation of feature annotation.</text>
</comment>
<evidence type="ECO:0000313" key="5">
    <source>
        <dbReference type="Ensembl" id="ENSSGRP00000007495.1"/>
    </source>
</evidence>
<reference evidence="5" key="2">
    <citation type="submission" date="2025-09" db="UniProtKB">
        <authorList>
            <consortium name="Ensembl"/>
        </authorList>
    </citation>
    <scope>IDENTIFICATION</scope>
</reference>